<feature type="binding site" evidence="7">
    <location>
        <position position="22"/>
    </location>
    <ligand>
        <name>5-amino-6-(D-ribitylamino)uracil</name>
        <dbReference type="ChEBI" id="CHEBI:15934"/>
    </ligand>
</feature>
<feature type="binding site" evidence="7">
    <location>
        <begin position="80"/>
        <end position="82"/>
    </location>
    <ligand>
        <name>5-amino-6-(D-ribitylamino)uracil</name>
        <dbReference type="ChEBI" id="CHEBI:15934"/>
    </ligand>
</feature>
<evidence type="ECO:0000313" key="8">
    <source>
        <dbReference type="EMBL" id="MFD0896501.1"/>
    </source>
</evidence>
<evidence type="ECO:0000313" key="9">
    <source>
        <dbReference type="Proteomes" id="UP001597104"/>
    </source>
</evidence>
<feature type="binding site" evidence="7">
    <location>
        <begin position="85"/>
        <end position="86"/>
    </location>
    <ligand>
        <name>(2S)-2-hydroxy-3-oxobutyl phosphate</name>
        <dbReference type="ChEBI" id="CHEBI:58830"/>
    </ligand>
</feature>
<dbReference type="EMBL" id="JBHTIO010000008">
    <property type="protein sequence ID" value="MFD0896501.1"/>
    <property type="molecule type" value="Genomic_DNA"/>
</dbReference>
<comment type="pathway">
    <text evidence="1 7">Cofactor biosynthesis; riboflavin biosynthesis; riboflavin from 2-hydroxy-3-oxobutyl phosphate and 5-amino-6-(D-ribitylamino)uracil: step 1/2.</text>
</comment>
<dbReference type="Pfam" id="PF00885">
    <property type="entry name" value="DMRL_synthase"/>
    <property type="match status" value="1"/>
</dbReference>
<protein>
    <recommendedName>
        <fullName evidence="3 7">6,7-dimethyl-8-ribityllumazine synthase</fullName>
        <shortName evidence="7">DMRL synthase</shortName>
        <shortName evidence="7">LS</shortName>
        <shortName evidence="7">Lumazine synthase</shortName>
        <ecNumber evidence="3 7">2.5.1.78</ecNumber>
    </recommendedName>
</protein>
<dbReference type="CDD" id="cd09209">
    <property type="entry name" value="Lumazine_synthase-I"/>
    <property type="match status" value="1"/>
</dbReference>
<dbReference type="PANTHER" id="PTHR21058:SF0">
    <property type="entry name" value="6,7-DIMETHYL-8-RIBITYLLUMAZINE SYNTHASE"/>
    <property type="match status" value="1"/>
</dbReference>
<dbReference type="Proteomes" id="UP001597104">
    <property type="component" value="Unassembled WGS sequence"/>
</dbReference>
<feature type="binding site" evidence="7">
    <location>
        <begin position="56"/>
        <end position="58"/>
    </location>
    <ligand>
        <name>5-amino-6-(D-ribitylamino)uracil</name>
        <dbReference type="ChEBI" id="CHEBI:15934"/>
    </ligand>
</feature>
<dbReference type="InterPro" id="IPR034964">
    <property type="entry name" value="LS"/>
</dbReference>
<comment type="caution">
    <text evidence="8">The sequence shown here is derived from an EMBL/GenBank/DDBJ whole genome shotgun (WGS) entry which is preliminary data.</text>
</comment>
<evidence type="ECO:0000256" key="7">
    <source>
        <dbReference type="HAMAP-Rule" id="MF_00178"/>
    </source>
</evidence>
<dbReference type="SUPFAM" id="SSF52121">
    <property type="entry name" value="Lumazine synthase"/>
    <property type="match status" value="1"/>
</dbReference>
<evidence type="ECO:0000256" key="5">
    <source>
        <dbReference type="ARBA" id="ARBA00022679"/>
    </source>
</evidence>
<dbReference type="InterPro" id="IPR002180">
    <property type="entry name" value="LS/RS"/>
</dbReference>
<evidence type="ECO:0000256" key="1">
    <source>
        <dbReference type="ARBA" id="ARBA00004917"/>
    </source>
</evidence>
<dbReference type="RefSeq" id="WP_137636942.1">
    <property type="nucleotide sequence ID" value="NZ_BJDN01000004.1"/>
</dbReference>
<organism evidence="8 9">
    <name type="scientific">Loigolactobacillus binensis</name>
    <dbReference type="NCBI Taxonomy" id="2559922"/>
    <lineage>
        <taxon>Bacteria</taxon>
        <taxon>Bacillati</taxon>
        <taxon>Bacillota</taxon>
        <taxon>Bacilli</taxon>
        <taxon>Lactobacillales</taxon>
        <taxon>Lactobacillaceae</taxon>
        <taxon>Loigolactobacillus</taxon>
    </lineage>
</organism>
<name>A0ABW3E8K9_9LACO</name>
<evidence type="ECO:0000256" key="2">
    <source>
        <dbReference type="ARBA" id="ARBA00007424"/>
    </source>
</evidence>
<dbReference type="InterPro" id="IPR036467">
    <property type="entry name" value="LS/RS_sf"/>
</dbReference>
<feature type="binding site" evidence="7">
    <location>
        <position position="127"/>
    </location>
    <ligand>
        <name>(2S)-2-hydroxy-3-oxobutyl phosphate</name>
        <dbReference type="ChEBI" id="CHEBI:58830"/>
    </ligand>
</feature>
<feature type="binding site" evidence="7">
    <location>
        <position position="113"/>
    </location>
    <ligand>
        <name>5-amino-6-(D-ribitylamino)uracil</name>
        <dbReference type="ChEBI" id="CHEBI:15934"/>
    </ligand>
</feature>
<dbReference type="NCBIfam" id="TIGR00114">
    <property type="entry name" value="lumazine-synth"/>
    <property type="match status" value="1"/>
</dbReference>
<accession>A0ABW3E8K9</accession>
<dbReference type="Gene3D" id="3.40.50.960">
    <property type="entry name" value="Lumazine/riboflavin synthase"/>
    <property type="match status" value="1"/>
</dbReference>
<dbReference type="HAMAP" id="MF_00178">
    <property type="entry name" value="Lumazine_synth"/>
    <property type="match status" value="1"/>
</dbReference>
<sequence length="153" mass="15912">MTEIRGTVNGRTAKIGIVAAKFNSLVTTKLVNGALIELEKYEVAADNITTVWVPGALELSRVVKKLANSGKVDGVIALGAVVRGETSHYELVCRETAIGLADISVNGPVPVMFGVLTTDNMDQAINRAGGKSGNKGADCASGLLEMLSVEGQI</sequence>
<evidence type="ECO:0000256" key="6">
    <source>
        <dbReference type="ARBA" id="ARBA00048785"/>
    </source>
</evidence>
<keyword evidence="5 7" id="KW-0808">Transferase</keyword>
<reference evidence="9" key="1">
    <citation type="journal article" date="2019" name="Int. J. Syst. Evol. Microbiol.">
        <title>The Global Catalogue of Microorganisms (GCM) 10K type strain sequencing project: providing services to taxonomists for standard genome sequencing and annotation.</title>
        <authorList>
            <consortium name="The Broad Institute Genomics Platform"/>
            <consortium name="The Broad Institute Genome Sequencing Center for Infectious Disease"/>
            <person name="Wu L."/>
            <person name="Ma J."/>
        </authorList>
    </citation>
    <scope>NUCLEOTIDE SEQUENCE [LARGE SCALE GENOMIC DNA]</scope>
    <source>
        <strain evidence="9">CCM 8925</strain>
    </source>
</reference>
<evidence type="ECO:0000256" key="4">
    <source>
        <dbReference type="ARBA" id="ARBA00022619"/>
    </source>
</evidence>
<evidence type="ECO:0000256" key="3">
    <source>
        <dbReference type="ARBA" id="ARBA00012664"/>
    </source>
</evidence>
<dbReference type="GO" id="GO:0000906">
    <property type="term" value="F:6,7-dimethyl-8-ribityllumazine synthase activity"/>
    <property type="evidence" value="ECO:0007669"/>
    <property type="project" value="UniProtKB-EC"/>
</dbReference>
<proteinExistence type="inferred from homology"/>
<dbReference type="PANTHER" id="PTHR21058">
    <property type="entry name" value="6,7-DIMETHYL-8-RIBITYLLUMAZINE SYNTHASE DMRL SYNTHASE LUMAZINE SYNTHASE"/>
    <property type="match status" value="1"/>
</dbReference>
<feature type="active site" description="Proton donor" evidence="7">
    <location>
        <position position="88"/>
    </location>
</feature>
<keyword evidence="4 7" id="KW-0686">Riboflavin biosynthesis</keyword>
<keyword evidence="9" id="KW-1185">Reference proteome</keyword>
<comment type="catalytic activity">
    <reaction evidence="6 7">
        <text>(2S)-2-hydroxy-3-oxobutyl phosphate + 5-amino-6-(D-ribitylamino)uracil = 6,7-dimethyl-8-(1-D-ribityl)lumazine + phosphate + 2 H2O + H(+)</text>
        <dbReference type="Rhea" id="RHEA:26152"/>
        <dbReference type="ChEBI" id="CHEBI:15377"/>
        <dbReference type="ChEBI" id="CHEBI:15378"/>
        <dbReference type="ChEBI" id="CHEBI:15934"/>
        <dbReference type="ChEBI" id="CHEBI:43474"/>
        <dbReference type="ChEBI" id="CHEBI:58201"/>
        <dbReference type="ChEBI" id="CHEBI:58830"/>
        <dbReference type="EC" id="2.5.1.78"/>
    </reaction>
</comment>
<comment type="function">
    <text evidence="7">Catalyzes the formation of 6,7-dimethyl-8-ribityllumazine by condensation of 5-amino-6-(D-ribitylamino)uracil with 3,4-dihydroxy-2-butanone 4-phosphate. This is the penultimate step in the biosynthesis of riboflavin.</text>
</comment>
<gene>
    <name evidence="7 8" type="primary">ribH</name>
    <name evidence="8" type="ORF">ACFQZ7_01935</name>
</gene>
<dbReference type="EC" id="2.5.1.78" evidence="3 7"/>
<comment type="similarity">
    <text evidence="2 7">Belongs to the DMRL synthase family.</text>
</comment>